<dbReference type="RefSeq" id="XP_067926459.1">
    <property type="nucleotide sequence ID" value="XM_068061563.1"/>
</dbReference>
<evidence type="ECO:0000256" key="6">
    <source>
        <dbReference type="SAM" id="MobiDB-lite"/>
    </source>
</evidence>
<proteinExistence type="predicted"/>
<evidence type="ECO:0000259" key="7">
    <source>
        <dbReference type="PROSITE" id="PS50089"/>
    </source>
</evidence>
<dbReference type="GO" id="GO:0008270">
    <property type="term" value="F:zinc ion binding"/>
    <property type="evidence" value="ECO:0007669"/>
    <property type="project" value="UniProtKB-KW"/>
</dbReference>
<feature type="domain" description="RING-type" evidence="7">
    <location>
        <begin position="698"/>
        <end position="719"/>
    </location>
</feature>
<dbReference type="CDD" id="cd16457">
    <property type="entry name" value="RING-H2_BRAP2"/>
    <property type="match status" value="1"/>
</dbReference>
<dbReference type="Proteomes" id="UP000221165">
    <property type="component" value="Unassembled WGS sequence"/>
</dbReference>
<protein>
    <submittedName>
        <fullName evidence="8">Ring finger protein</fullName>
    </submittedName>
</protein>
<name>A0A2C6L8Y1_9APIC</name>
<feature type="compositionally biased region" description="Low complexity" evidence="6">
    <location>
        <begin position="1347"/>
        <end position="1362"/>
    </location>
</feature>
<feature type="region of interest" description="Disordered" evidence="6">
    <location>
        <begin position="36"/>
        <end position="77"/>
    </location>
</feature>
<comment type="caution">
    <text evidence="8">The sequence shown here is derived from an EMBL/GenBank/DDBJ whole genome shotgun (WGS) entry which is preliminary data.</text>
</comment>
<feature type="compositionally biased region" description="Polar residues" evidence="6">
    <location>
        <begin position="43"/>
        <end position="57"/>
    </location>
</feature>
<keyword evidence="3" id="KW-0862">Zinc</keyword>
<dbReference type="InterPro" id="IPR001841">
    <property type="entry name" value="Znf_RING"/>
</dbReference>
<feature type="compositionally biased region" description="Basic and acidic residues" evidence="6">
    <location>
        <begin position="886"/>
        <end position="921"/>
    </location>
</feature>
<organism evidence="8 9">
    <name type="scientific">Cystoisospora suis</name>
    <dbReference type="NCBI Taxonomy" id="483139"/>
    <lineage>
        <taxon>Eukaryota</taxon>
        <taxon>Sar</taxon>
        <taxon>Alveolata</taxon>
        <taxon>Apicomplexa</taxon>
        <taxon>Conoidasida</taxon>
        <taxon>Coccidia</taxon>
        <taxon>Eucoccidiorida</taxon>
        <taxon>Eimeriorina</taxon>
        <taxon>Sarcocystidae</taxon>
        <taxon>Cystoisospora</taxon>
    </lineage>
</organism>
<feature type="compositionally biased region" description="Basic and acidic residues" evidence="6">
    <location>
        <begin position="807"/>
        <end position="823"/>
    </location>
</feature>
<dbReference type="GO" id="GO:0005737">
    <property type="term" value="C:cytoplasm"/>
    <property type="evidence" value="ECO:0007669"/>
    <property type="project" value="TreeGrafter"/>
</dbReference>
<dbReference type="GeneID" id="94424774"/>
<feature type="compositionally biased region" description="Low complexity" evidence="6">
    <location>
        <begin position="61"/>
        <end position="74"/>
    </location>
</feature>
<evidence type="ECO:0000256" key="5">
    <source>
        <dbReference type="SAM" id="Coils"/>
    </source>
</evidence>
<keyword evidence="2 4" id="KW-0863">Zinc-finger</keyword>
<dbReference type="Gene3D" id="3.30.40.10">
    <property type="entry name" value="Zinc/RING finger domain, C3HC4 (zinc finger)"/>
    <property type="match status" value="1"/>
</dbReference>
<evidence type="ECO:0000256" key="4">
    <source>
        <dbReference type="PROSITE-ProRule" id="PRU00175"/>
    </source>
</evidence>
<feature type="region of interest" description="Disordered" evidence="6">
    <location>
        <begin position="284"/>
        <end position="337"/>
    </location>
</feature>
<feature type="region of interest" description="Disordered" evidence="6">
    <location>
        <begin position="582"/>
        <end position="601"/>
    </location>
</feature>
<dbReference type="InterPro" id="IPR013083">
    <property type="entry name" value="Znf_RING/FYVE/PHD"/>
</dbReference>
<accession>A0A2C6L8Y1</accession>
<keyword evidence="9" id="KW-1185">Reference proteome</keyword>
<dbReference type="SUPFAM" id="SSF57850">
    <property type="entry name" value="RING/U-box"/>
    <property type="match status" value="2"/>
</dbReference>
<dbReference type="PANTHER" id="PTHR24007:SF7">
    <property type="entry name" value="BRCA1-ASSOCIATED PROTEIN"/>
    <property type="match status" value="1"/>
</dbReference>
<dbReference type="GO" id="GO:0061630">
    <property type="term" value="F:ubiquitin protein ligase activity"/>
    <property type="evidence" value="ECO:0007669"/>
    <property type="project" value="TreeGrafter"/>
</dbReference>
<evidence type="ECO:0000313" key="8">
    <source>
        <dbReference type="EMBL" id="PHJ24787.1"/>
    </source>
</evidence>
<dbReference type="VEuPathDB" id="ToxoDB:CSUI_001357"/>
<dbReference type="GO" id="GO:0016567">
    <property type="term" value="P:protein ubiquitination"/>
    <property type="evidence" value="ECO:0007669"/>
    <property type="project" value="TreeGrafter"/>
</dbReference>
<feature type="compositionally biased region" description="Low complexity" evidence="6">
    <location>
        <begin position="351"/>
        <end position="362"/>
    </location>
</feature>
<evidence type="ECO:0000256" key="3">
    <source>
        <dbReference type="ARBA" id="ARBA00022833"/>
    </source>
</evidence>
<feature type="coiled-coil region" evidence="5">
    <location>
        <begin position="1174"/>
        <end position="1219"/>
    </location>
</feature>
<feature type="region of interest" description="Disordered" evidence="6">
    <location>
        <begin position="766"/>
        <end position="930"/>
    </location>
</feature>
<dbReference type="OrthoDB" id="273556at2759"/>
<dbReference type="InterPro" id="IPR047243">
    <property type="entry name" value="RING-H2_BRAP2"/>
</dbReference>
<keyword evidence="1" id="KW-0479">Metal-binding</keyword>
<feature type="compositionally biased region" description="Polar residues" evidence="6">
    <location>
        <begin position="315"/>
        <end position="326"/>
    </location>
</feature>
<sequence length="1399" mass="148598">MGTQGECARGRPPHERTSACCDAAFLATFPTSAGTPLLGPAGNGTQSPFPGNSTTDGPLQAASPSATSNLTSSSCGVSSPRSYLSLLVREAPFWCGNPAIERLSGTILYYLTPSQAMAERLLRHLAGSTTSTLHAVDLVPPVPAASSNNVCALQEQSNLCPRCSTCGCDIRQWLSEGCVLVAPRVPSYVSPAEFCDFLSPYDRRMLQAKVLHGETTAEYLVLLLCSRAAAFQAIATFNGVPYFQGDSAICELRLVKDVILDSPTAGDSDHGRLQRVKLARPPAGDVVCTTQSNANSRHRSKHSIGEPPKRPAGQPCNQSQKINGSRPTVRRSPATAACAAAAGRTSGTALPSILSVSSSSPSGARTPRQVPSTSSRSAGNAGEDEAAGCVSVLPKTTAPGRSGGLPEGAGASALECMVGEQEGGGGGEKGSMEATDVSRGSLNSFMLLFQRGHDDAQQQQQFCAVCLERVVIPPFLPGLPRRADAEVPHLGVGLLSAGLGMAAPCGSVEEPGHEGDTTAGGEERSTCVSFLPDSHSSSACQGRGRTGKKQSTGESLCSTGTADQATSRKGGDHGITDARGILPEVQEGAELPRPSRKDLPLGSTEIAAGEARGGIFRTSSGGDRNDDMLLDTEEENRLQTRDGDRVDGVGNGSAELMMPRTVRTPGREAGTSVLQCCAAGSSGAGGGSTCGVAVTVLCGHAFHSSCLRKWSDPSCPVCRYQQHPYQPWCCFVCGSGEGVRVCLLCGFTGCGDEAVSRSVTTAGDGVVVGQDQGESREAVEVERGGGQPRFGQDVQASVPAGASDGTGRTEKSWRRNRGAHGDTMRSVSLSGVRSERGKSPASWEGSRADSLTRGEREKKDKQKRKGILVASAERKDSQQSSWSNARDTHVVRRAKQGEESGQKKESKSGGEKEAKENDTEKGQGPGNWRGEKALSWAKRGHSRLHFEETSHAHALELGTDCVWDFVSEGYVHLVVRKRCFAKNALQKNLEEAAAAVGKGTEEGGRLSLGADCQSFYLCCACNRRIDPRGTDGEQTPFICLNAKASGEASQTLPLEREETAEGETDETNGPPKFLCPDCFEKREGAGPVSSSQDRHTGGCKTNVEGMEKENCVFCSSPSCSGNVSESGQSSCAGELPLSRGFAEVGDPERRDEAASTSHWKKVSGWVIEFNQMLAASLDSQRDFYEERLQRLKEMYSQPLAECQEAVRAAQQSVAGLQSQVTREEVVISAMEDEATALMHECERVTTQHGVLQELHRKLQQDALDARRKGEEEKRQLTEKIQQRLEEIEELRQQIRDVSFHVQASARLAEVPDARDSVMLVGHSTPVGRGDTANEGGRLSQVRNRENFGSFESSGRSRSSAGPGRRRGGGGGGGTRRTLTTTAREGSTRRAEEKGWSFFT</sequence>
<feature type="compositionally biased region" description="Low complexity" evidence="6">
    <location>
        <begin position="1375"/>
        <end position="1384"/>
    </location>
</feature>
<evidence type="ECO:0000256" key="2">
    <source>
        <dbReference type="ARBA" id="ARBA00022771"/>
    </source>
</evidence>
<dbReference type="Pfam" id="PF07576">
    <property type="entry name" value="BRAP2"/>
    <property type="match status" value="1"/>
</dbReference>
<feature type="compositionally biased region" description="Basic and acidic residues" evidence="6">
    <location>
        <begin position="1385"/>
        <end position="1399"/>
    </location>
</feature>
<feature type="compositionally biased region" description="Polar residues" evidence="6">
    <location>
        <begin position="549"/>
        <end position="567"/>
    </location>
</feature>
<dbReference type="PROSITE" id="PS50089">
    <property type="entry name" value="ZF_RING_2"/>
    <property type="match status" value="1"/>
</dbReference>
<dbReference type="PANTHER" id="PTHR24007">
    <property type="entry name" value="BRCA1-ASSOCIATED PROTEIN"/>
    <property type="match status" value="1"/>
</dbReference>
<keyword evidence="5" id="KW-0175">Coiled coil</keyword>
<evidence type="ECO:0000256" key="1">
    <source>
        <dbReference type="ARBA" id="ARBA00022723"/>
    </source>
</evidence>
<feature type="compositionally biased region" description="Basic and acidic residues" evidence="6">
    <location>
        <begin position="846"/>
        <end position="860"/>
    </location>
</feature>
<feature type="compositionally biased region" description="Basic and acidic residues" evidence="6">
    <location>
        <begin position="773"/>
        <end position="783"/>
    </location>
</feature>
<gene>
    <name evidence="8" type="ORF">CSUI_001357</name>
</gene>
<feature type="compositionally biased region" description="Basic and acidic residues" evidence="6">
    <location>
        <begin position="510"/>
        <end position="525"/>
    </location>
</feature>
<feature type="region of interest" description="Disordered" evidence="6">
    <location>
        <begin position="1320"/>
        <end position="1399"/>
    </location>
</feature>
<dbReference type="GO" id="GO:0007265">
    <property type="term" value="P:Ras protein signal transduction"/>
    <property type="evidence" value="ECO:0007669"/>
    <property type="project" value="TreeGrafter"/>
</dbReference>
<evidence type="ECO:0000313" key="9">
    <source>
        <dbReference type="Proteomes" id="UP000221165"/>
    </source>
</evidence>
<reference evidence="8 9" key="1">
    <citation type="journal article" date="2017" name="Int. J. Parasitol.">
        <title>The genome of the protozoan parasite Cystoisospora suis and a reverse vaccinology approach to identify vaccine candidates.</title>
        <authorList>
            <person name="Palmieri N."/>
            <person name="Shrestha A."/>
            <person name="Ruttkowski B."/>
            <person name="Beck T."/>
            <person name="Vogl C."/>
            <person name="Tomley F."/>
            <person name="Blake D.P."/>
            <person name="Joachim A."/>
        </authorList>
    </citation>
    <scope>NUCLEOTIDE SEQUENCE [LARGE SCALE GENOMIC DNA]</scope>
    <source>
        <strain evidence="8 9">Wien I</strain>
    </source>
</reference>
<dbReference type="InterPro" id="IPR011422">
    <property type="entry name" value="BRAP2/ETP1_RRM"/>
</dbReference>
<feature type="coiled-coil region" evidence="5">
    <location>
        <begin position="1255"/>
        <end position="1297"/>
    </location>
</feature>
<feature type="compositionally biased region" description="Polar residues" evidence="6">
    <location>
        <begin position="369"/>
        <end position="378"/>
    </location>
</feature>
<dbReference type="EMBL" id="MIGC01000541">
    <property type="protein sequence ID" value="PHJ24787.1"/>
    <property type="molecule type" value="Genomic_DNA"/>
</dbReference>
<feature type="region of interest" description="Disordered" evidence="6">
    <location>
        <begin position="351"/>
        <end position="386"/>
    </location>
</feature>
<feature type="region of interest" description="Disordered" evidence="6">
    <location>
        <begin position="508"/>
        <end position="577"/>
    </location>
</feature>